<feature type="chain" id="PRO_5046819300" evidence="1">
    <location>
        <begin position="20"/>
        <end position="182"/>
    </location>
</feature>
<feature type="domain" description="DUF4136" evidence="2">
    <location>
        <begin position="22"/>
        <end position="175"/>
    </location>
</feature>
<evidence type="ECO:0000313" key="3">
    <source>
        <dbReference type="EMBL" id="MCC8361540.1"/>
    </source>
</evidence>
<evidence type="ECO:0000313" key="4">
    <source>
        <dbReference type="Proteomes" id="UP001165293"/>
    </source>
</evidence>
<evidence type="ECO:0000259" key="2">
    <source>
        <dbReference type="Pfam" id="PF13590"/>
    </source>
</evidence>
<comment type="caution">
    <text evidence="3">The sequence shown here is derived from an EMBL/GenBank/DDBJ whole genome shotgun (WGS) entry which is preliminary data.</text>
</comment>
<feature type="signal peptide" evidence="1">
    <location>
        <begin position="1"/>
        <end position="19"/>
    </location>
</feature>
<dbReference type="RefSeq" id="WP_230525194.1">
    <property type="nucleotide sequence ID" value="NZ_JAJGAK010000001.1"/>
</dbReference>
<keyword evidence="1" id="KW-0732">Signal</keyword>
<proteinExistence type="predicted"/>
<dbReference type="Proteomes" id="UP001165293">
    <property type="component" value="Unassembled WGS sequence"/>
</dbReference>
<dbReference type="EMBL" id="JAJGAK010000001">
    <property type="protein sequence ID" value="MCC8361540.1"/>
    <property type="molecule type" value="Genomic_DNA"/>
</dbReference>
<organism evidence="3 4">
    <name type="scientific">Noviluteimonas lactosilytica</name>
    <dbReference type="NCBI Taxonomy" id="2888523"/>
    <lineage>
        <taxon>Bacteria</taxon>
        <taxon>Pseudomonadati</taxon>
        <taxon>Pseudomonadota</taxon>
        <taxon>Gammaproteobacteria</taxon>
        <taxon>Lysobacterales</taxon>
        <taxon>Lysobacteraceae</taxon>
        <taxon>Noviluteimonas</taxon>
    </lineage>
</organism>
<sequence>MKALFSAFAVALLAGCASTPDVTTDHDPSADFSRYRTYYWAQEPNTTNPLAQQRIVAGVDRRLAARGMTRQEGSGDIALVANVATSEQQTLDTMYTGGAYGGWGWGPGWGYGGMGSSTTRVRTYTVGTLVLDMFDASTKRAIWRGTASGTVSDSPEKNQAAVEAALDKMLSAFPPGSVAKPQ</sequence>
<dbReference type="Gene3D" id="3.30.160.670">
    <property type="match status" value="1"/>
</dbReference>
<accession>A0ABS8JDC7</accession>
<evidence type="ECO:0000256" key="1">
    <source>
        <dbReference type="SAM" id="SignalP"/>
    </source>
</evidence>
<reference evidence="3" key="1">
    <citation type="submission" date="2021-10" db="EMBL/GenBank/DDBJ databases">
        <authorList>
            <person name="Lyu M."/>
            <person name="Wang X."/>
            <person name="Meng X."/>
            <person name="Xu K."/>
        </authorList>
    </citation>
    <scope>NUCLEOTIDE SEQUENCE</scope>
    <source>
        <strain evidence="3">A6</strain>
    </source>
</reference>
<name>A0ABS8JDC7_9GAMM</name>
<keyword evidence="4" id="KW-1185">Reference proteome</keyword>
<dbReference type="PROSITE" id="PS51257">
    <property type="entry name" value="PROKAR_LIPOPROTEIN"/>
    <property type="match status" value="1"/>
</dbReference>
<protein>
    <submittedName>
        <fullName evidence="3">DUF4136 domain-containing protein</fullName>
    </submittedName>
</protein>
<dbReference type="Pfam" id="PF13590">
    <property type="entry name" value="DUF4136"/>
    <property type="match status" value="1"/>
</dbReference>
<gene>
    <name evidence="3" type="ORF">LK996_00365</name>
</gene>
<dbReference type="InterPro" id="IPR025411">
    <property type="entry name" value="DUF4136"/>
</dbReference>